<keyword evidence="1" id="KW-0472">Membrane</keyword>
<accession>A0A1H1VBZ0</accession>
<dbReference type="Proteomes" id="UP000198983">
    <property type="component" value="Chromosome I"/>
</dbReference>
<keyword evidence="3" id="KW-1185">Reference proteome</keyword>
<reference evidence="2 3" key="1">
    <citation type="submission" date="2016-10" db="EMBL/GenBank/DDBJ databases">
        <authorList>
            <person name="de Groot N.N."/>
        </authorList>
    </citation>
    <scope>NUCLEOTIDE SEQUENCE [LARGE SCALE GENOMIC DNA]</scope>
    <source>
        <strain evidence="2 3">DSM 22024</strain>
    </source>
</reference>
<gene>
    <name evidence="2" type="ORF">SAMN04489717_3979</name>
</gene>
<dbReference type="AlphaFoldDB" id="A0A1H1VBZ0"/>
<name>A0A1H1VBZ0_9ACTN</name>
<keyword evidence="1" id="KW-0812">Transmembrane</keyword>
<protein>
    <submittedName>
        <fullName evidence="2">Uncharacterized protein</fullName>
    </submittedName>
</protein>
<dbReference type="EMBL" id="LT629732">
    <property type="protein sequence ID" value="SDS81729.1"/>
    <property type="molecule type" value="Genomic_DNA"/>
</dbReference>
<feature type="transmembrane region" description="Helical" evidence="1">
    <location>
        <begin position="40"/>
        <end position="57"/>
    </location>
</feature>
<evidence type="ECO:0000313" key="3">
    <source>
        <dbReference type="Proteomes" id="UP000198983"/>
    </source>
</evidence>
<organism evidence="2 3">
    <name type="scientific">Actinopolymorpha singaporensis</name>
    <dbReference type="NCBI Taxonomy" id="117157"/>
    <lineage>
        <taxon>Bacteria</taxon>
        <taxon>Bacillati</taxon>
        <taxon>Actinomycetota</taxon>
        <taxon>Actinomycetes</taxon>
        <taxon>Propionibacteriales</taxon>
        <taxon>Actinopolymorphaceae</taxon>
        <taxon>Actinopolymorpha</taxon>
    </lineage>
</organism>
<dbReference type="STRING" id="117157.SAMN04489717_3979"/>
<evidence type="ECO:0000256" key="1">
    <source>
        <dbReference type="SAM" id="Phobius"/>
    </source>
</evidence>
<dbReference type="OrthoDB" id="5193407at2"/>
<feature type="transmembrane region" description="Helical" evidence="1">
    <location>
        <begin position="116"/>
        <end position="141"/>
    </location>
</feature>
<proteinExistence type="predicted"/>
<feature type="transmembrane region" description="Helical" evidence="1">
    <location>
        <begin position="66"/>
        <end position="89"/>
    </location>
</feature>
<dbReference type="RefSeq" id="WP_092655116.1">
    <property type="nucleotide sequence ID" value="NZ_LT629732.1"/>
</dbReference>
<evidence type="ECO:0000313" key="2">
    <source>
        <dbReference type="EMBL" id="SDS81729.1"/>
    </source>
</evidence>
<sequence length="197" mass="19777">MSHPGSGPPRIIRGALLAGCCTALAVLGHAGASGDPPPVAALVAGTVVVGAAFAVLADRRRAFGRILAAALVAQAVFHVLFSLACSHGYELTTGTTLTSGSVAGALAEVSPGPVMALAHLGAAVVLAALATAGETLVWAAFHLFGLVRLPTLTLPAPAGVNVTPARNHDDDLPGARELRIRRAHRRRGPPAPMPAPA</sequence>
<keyword evidence="1" id="KW-1133">Transmembrane helix</keyword>